<evidence type="ECO:0000259" key="1">
    <source>
        <dbReference type="Pfam" id="PF10469"/>
    </source>
</evidence>
<dbReference type="OrthoDB" id="2326088at2"/>
<sequence length="231" mass="27181">MNLTEHYDKLYADSVAKIASENYETDQLIDSKSDNRFGITLVIRPDEHTKNNIQTFLTELKNIDPNQYFYTNEDIHITLMSIISCYDGFNVNDILIDDYIKLIKVAIGKQEAFKIQFKGITASPSCILIQGFLTETLNEIRDKLRFTFKNATLQQSIDTRYTIQTAHSTVVRFRKALQNIPHFLQVLEKYRDFDFGTFEVKKIELVHNDWYQRAEFVRKLYDFELSEPHAR</sequence>
<gene>
    <name evidence="2" type="ORF">SAMN04488023_11115</name>
</gene>
<keyword evidence="2" id="KW-0436">Ligase</keyword>
<evidence type="ECO:0000313" key="3">
    <source>
        <dbReference type="Proteomes" id="UP000199572"/>
    </source>
</evidence>
<feature type="domain" description="A-kinase anchor protein 7-like phosphoesterase" evidence="1">
    <location>
        <begin position="57"/>
        <end position="206"/>
    </location>
</feature>
<dbReference type="Pfam" id="PF10469">
    <property type="entry name" value="AKAP7_NLS"/>
    <property type="match status" value="1"/>
</dbReference>
<dbReference type="InterPro" id="IPR019510">
    <property type="entry name" value="AKAP7-like_phosphoesterase"/>
</dbReference>
<dbReference type="Proteomes" id="UP000199572">
    <property type="component" value="Unassembled WGS sequence"/>
</dbReference>
<organism evidence="2 3">
    <name type="scientific">Pedobacter rhizosphaerae</name>
    <dbReference type="NCBI Taxonomy" id="390241"/>
    <lineage>
        <taxon>Bacteria</taxon>
        <taxon>Pseudomonadati</taxon>
        <taxon>Bacteroidota</taxon>
        <taxon>Sphingobacteriia</taxon>
        <taxon>Sphingobacteriales</taxon>
        <taxon>Sphingobacteriaceae</taxon>
        <taxon>Pedobacter</taxon>
    </lineage>
</organism>
<keyword evidence="3" id="KW-1185">Reference proteome</keyword>
<dbReference type="InterPro" id="IPR009097">
    <property type="entry name" value="Cyclic_Pdiesterase"/>
</dbReference>
<dbReference type="SUPFAM" id="SSF55144">
    <property type="entry name" value="LigT-like"/>
    <property type="match status" value="1"/>
</dbReference>
<dbReference type="Gene3D" id="3.90.1140.10">
    <property type="entry name" value="Cyclic phosphodiesterase"/>
    <property type="match status" value="1"/>
</dbReference>
<name>A0A1H9Q3B4_9SPHI</name>
<dbReference type="STRING" id="390241.SAMN04488023_11115"/>
<proteinExistence type="predicted"/>
<dbReference type="GO" id="GO:0016874">
    <property type="term" value="F:ligase activity"/>
    <property type="evidence" value="ECO:0007669"/>
    <property type="project" value="UniProtKB-KW"/>
</dbReference>
<dbReference type="AlphaFoldDB" id="A0A1H9Q3B4"/>
<protein>
    <submittedName>
        <fullName evidence="2">2'-5' RNA ligase</fullName>
    </submittedName>
</protein>
<evidence type="ECO:0000313" key="2">
    <source>
        <dbReference type="EMBL" id="SER54872.1"/>
    </source>
</evidence>
<dbReference type="RefSeq" id="WP_090884012.1">
    <property type="nucleotide sequence ID" value="NZ_FOGG01000011.1"/>
</dbReference>
<accession>A0A1H9Q3B4</accession>
<reference evidence="2 3" key="1">
    <citation type="submission" date="2016-10" db="EMBL/GenBank/DDBJ databases">
        <authorList>
            <person name="de Groot N.N."/>
        </authorList>
    </citation>
    <scope>NUCLEOTIDE SEQUENCE [LARGE SCALE GENOMIC DNA]</scope>
    <source>
        <strain evidence="2 3">DSM 18610</strain>
    </source>
</reference>
<dbReference type="EMBL" id="FOGG01000011">
    <property type="protein sequence ID" value="SER54872.1"/>
    <property type="molecule type" value="Genomic_DNA"/>
</dbReference>